<dbReference type="AlphaFoldDB" id="A0A9P5CNQ6"/>
<dbReference type="EMBL" id="MU032348">
    <property type="protein sequence ID" value="KAF3764582.1"/>
    <property type="molecule type" value="Genomic_DNA"/>
</dbReference>
<dbReference type="OrthoDB" id="5223695at2759"/>
<reference evidence="1" key="1">
    <citation type="journal article" date="2020" name="Phytopathology">
        <title>Genome sequence of the chestnut blight fungus Cryphonectria parasitica EP155: A fundamental resource for an archetypical invasive plant pathogen.</title>
        <authorList>
            <person name="Crouch J.A."/>
            <person name="Dawe A."/>
            <person name="Aerts A."/>
            <person name="Barry K."/>
            <person name="Churchill A.C.L."/>
            <person name="Grimwood J."/>
            <person name="Hillman B."/>
            <person name="Milgroom M.G."/>
            <person name="Pangilinan J."/>
            <person name="Smith M."/>
            <person name="Salamov A."/>
            <person name="Schmutz J."/>
            <person name="Yadav J."/>
            <person name="Grigoriev I.V."/>
            <person name="Nuss D."/>
        </authorList>
    </citation>
    <scope>NUCLEOTIDE SEQUENCE</scope>
    <source>
        <strain evidence="1">EP155</strain>
    </source>
</reference>
<gene>
    <name evidence="1" type="ORF">M406DRAFT_330912</name>
</gene>
<accession>A0A9P5CNQ6</accession>
<evidence type="ECO:0000313" key="1">
    <source>
        <dbReference type="EMBL" id="KAF3764582.1"/>
    </source>
</evidence>
<comment type="caution">
    <text evidence="1">The sequence shown here is derived from an EMBL/GenBank/DDBJ whole genome shotgun (WGS) entry which is preliminary data.</text>
</comment>
<organism evidence="1 2">
    <name type="scientific">Cryphonectria parasitica (strain ATCC 38755 / EP155)</name>
    <dbReference type="NCBI Taxonomy" id="660469"/>
    <lineage>
        <taxon>Eukaryota</taxon>
        <taxon>Fungi</taxon>
        <taxon>Dikarya</taxon>
        <taxon>Ascomycota</taxon>
        <taxon>Pezizomycotina</taxon>
        <taxon>Sordariomycetes</taxon>
        <taxon>Sordariomycetidae</taxon>
        <taxon>Diaporthales</taxon>
        <taxon>Cryphonectriaceae</taxon>
        <taxon>Cryphonectria-Endothia species complex</taxon>
        <taxon>Cryphonectria</taxon>
    </lineage>
</organism>
<keyword evidence="2" id="KW-1185">Reference proteome</keyword>
<dbReference type="Proteomes" id="UP000803844">
    <property type="component" value="Unassembled WGS sequence"/>
</dbReference>
<name>A0A9P5CNQ6_CRYP1</name>
<evidence type="ECO:0000313" key="2">
    <source>
        <dbReference type="Proteomes" id="UP000803844"/>
    </source>
</evidence>
<sequence length="260" mass="29257">MLIIQTTCHRDFSFGQLNGIQIQNIERIIGPLLSSDPVALFIISFSSMADFTLGQLQAQSPNAKATQTPENAEQGEARLNSLCPGRESLPLVAQEQLRAHAHRREVAVSFKHTLGQCRLALTYSVVGWAGTLEKNKIPTSIANAPSIAALNNRIDTLERALEHFLPHPSDADFTLGADNLSRIEYARIRLLNIEPGVRSVRHIGPLLEEIEREARAARIIPPQDQNGWAWNWTYDDWFRWDGEAKKWVAATQSWRLDYLV</sequence>
<dbReference type="GeneID" id="63837704"/>
<protein>
    <submittedName>
        <fullName evidence="1">Uncharacterized protein</fullName>
    </submittedName>
</protein>
<proteinExistence type="predicted"/>
<dbReference type="RefSeq" id="XP_040775543.1">
    <property type="nucleotide sequence ID" value="XM_040920575.1"/>
</dbReference>